<evidence type="ECO:0000313" key="1">
    <source>
        <dbReference type="EMBL" id="MCZ8510999.1"/>
    </source>
</evidence>
<protein>
    <recommendedName>
        <fullName evidence="3">Spore germination protein</fullName>
    </recommendedName>
</protein>
<name>A0ABT4Q283_9BACL</name>
<gene>
    <name evidence="1" type="ORF">O9H85_00825</name>
</gene>
<proteinExistence type="predicted"/>
<keyword evidence="2" id="KW-1185">Reference proteome</keyword>
<organism evidence="1 2">
    <name type="scientific">Paenibacillus gyeongsangnamensis</name>
    <dbReference type="NCBI Taxonomy" id="3388067"/>
    <lineage>
        <taxon>Bacteria</taxon>
        <taxon>Bacillati</taxon>
        <taxon>Bacillota</taxon>
        <taxon>Bacilli</taxon>
        <taxon>Bacillales</taxon>
        <taxon>Paenibacillaceae</taxon>
        <taxon>Paenibacillus</taxon>
    </lineage>
</organism>
<accession>A0ABT4Q283</accession>
<dbReference type="Proteomes" id="UP001527882">
    <property type="component" value="Unassembled WGS sequence"/>
</dbReference>
<reference evidence="1 2" key="1">
    <citation type="submission" date="2022-12" db="EMBL/GenBank/DDBJ databases">
        <title>Draft genome sequence of Paenibacillus sp. dW9.</title>
        <authorList>
            <person name="Choi E.-W."/>
            <person name="Kim D.-U."/>
        </authorList>
    </citation>
    <scope>NUCLEOTIDE SEQUENCE [LARGE SCALE GENOMIC DNA]</scope>
    <source>
        <strain evidence="2">dW9</strain>
    </source>
</reference>
<comment type="caution">
    <text evidence="1">The sequence shown here is derived from an EMBL/GenBank/DDBJ whole genome shotgun (WGS) entry which is preliminary data.</text>
</comment>
<dbReference type="EMBL" id="JAQAGZ010000001">
    <property type="protein sequence ID" value="MCZ8510999.1"/>
    <property type="molecule type" value="Genomic_DNA"/>
</dbReference>
<evidence type="ECO:0008006" key="3">
    <source>
        <dbReference type="Google" id="ProtNLM"/>
    </source>
</evidence>
<evidence type="ECO:0000313" key="2">
    <source>
        <dbReference type="Proteomes" id="UP001527882"/>
    </source>
</evidence>
<sequence length="85" mass="8933">MSLAVFISLAAGAINVNTLNRGSMIGVGEISQSNWNQNGKANFGNGQLFGQNIEAGFLTTLIDNDVIDNPITELQPAASLQNQAL</sequence>
<dbReference type="RefSeq" id="WP_269879372.1">
    <property type="nucleotide sequence ID" value="NZ_JAQAGZ010000001.1"/>
</dbReference>